<keyword evidence="3" id="KW-0804">Transcription</keyword>
<dbReference type="PROSITE" id="PS01124">
    <property type="entry name" value="HTH_ARAC_FAMILY_2"/>
    <property type="match status" value="1"/>
</dbReference>
<dbReference type="GO" id="GO:0003700">
    <property type="term" value="F:DNA-binding transcription factor activity"/>
    <property type="evidence" value="ECO:0007669"/>
    <property type="project" value="InterPro"/>
</dbReference>
<evidence type="ECO:0000259" key="4">
    <source>
        <dbReference type="PROSITE" id="PS01124"/>
    </source>
</evidence>
<dbReference type="OrthoDB" id="2211832at2"/>
<dbReference type="SMART" id="SM00342">
    <property type="entry name" value="HTH_ARAC"/>
    <property type="match status" value="1"/>
</dbReference>
<dbReference type="PANTHER" id="PTHR43280">
    <property type="entry name" value="ARAC-FAMILY TRANSCRIPTIONAL REGULATOR"/>
    <property type="match status" value="1"/>
</dbReference>
<dbReference type="PANTHER" id="PTHR43280:SF2">
    <property type="entry name" value="HTH-TYPE TRANSCRIPTIONAL REGULATOR EXSA"/>
    <property type="match status" value="1"/>
</dbReference>
<protein>
    <submittedName>
        <fullName evidence="5">AraC family transcriptional regulator</fullName>
    </submittedName>
</protein>
<dbReference type="AlphaFoldDB" id="A0A0R1VIP2"/>
<dbReference type="InterPro" id="IPR009057">
    <property type="entry name" value="Homeodomain-like_sf"/>
</dbReference>
<evidence type="ECO:0000256" key="3">
    <source>
        <dbReference type="ARBA" id="ARBA00023163"/>
    </source>
</evidence>
<dbReference type="RefSeq" id="WP_025014515.1">
    <property type="nucleotide sequence ID" value="NZ_AZFU01000034.1"/>
</dbReference>
<evidence type="ECO:0000313" key="6">
    <source>
        <dbReference type="Proteomes" id="UP000051307"/>
    </source>
</evidence>
<dbReference type="PATRIC" id="fig|1423767.3.peg.1329"/>
<dbReference type="SUPFAM" id="SSF46689">
    <property type="entry name" value="Homeodomain-like"/>
    <property type="match status" value="2"/>
</dbReference>
<proteinExistence type="predicted"/>
<dbReference type="GO" id="GO:0043565">
    <property type="term" value="F:sequence-specific DNA binding"/>
    <property type="evidence" value="ECO:0007669"/>
    <property type="project" value="InterPro"/>
</dbReference>
<dbReference type="InterPro" id="IPR014710">
    <property type="entry name" value="RmlC-like_jellyroll"/>
</dbReference>
<reference evidence="5 6" key="1">
    <citation type="journal article" date="2015" name="Genome Announc.">
        <title>Expanding the biotechnology potential of lactobacilli through comparative genomics of 213 strains and associated genera.</title>
        <authorList>
            <person name="Sun Z."/>
            <person name="Harris H.M."/>
            <person name="McCann A."/>
            <person name="Guo C."/>
            <person name="Argimon S."/>
            <person name="Zhang W."/>
            <person name="Yang X."/>
            <person name="Jeffery I.B."/>
            <person name="Cooney J.C."/>
            <person name="Kagawa T.F."/>
            <person name="Liu W."/>
            <person name="Song Y."/>
            <person name="Salvetti E."/>
            <person name="Wrobel A."/>
            <person name="Rasinkangas P."/>
            <person name="Parkhill J."/>
            <person name="Rea M.C."/>
            <person name="O'Sullivan O."/>
            <person name="Ritari J."/>
            <person name="Douillard F.P."/>
            <person name="Paul Ross R."/>
            <person name="Yang R."/>
            <person name="Briner A.E."/>
            <person name="Felis G.E."/>
            <person name="de Vos W.M."/>
            <person name="Barrangou R."/>
            <person name="Klaenhammer T.R."/>
            <person name="Caufield P.W."/>
            <person name="Cui Y."/>
            <person name="Zhang H."/>
            <person name="O'Toole P.W."/>
        </authorList>
    </citation>
    <scope>NUCLEOTIDE SEQUENCE [LARGE SCALE GENOMIC DNA]</scope>
    <source>
        <strain evidence="5 6">DSM 16761</strain>
    </source>
</reference>
<dbReference type="InterPro" id="IPR037923">
    <property type="entry name" value="HTH-like"/>
</dbReference>
<dbReference type="Gene3D" id="1.10.10.60">
    <property type="entry name" value="Homeodomain-like"/>
    <property type="match status" value="2"/>
</dbReference>
<dbReference type="Proteomes" id="UP000051307">
    <property type="component" value="Unassembled WGS sequence"/>
</dbReference>
<sequence length="293" mass="34016">MAENKQIKLHEIVVPTSPLPVWYFIFNTDNGVPKYVAPHWHRGIELSFTLNGAITDFIIAGKHFSTKAGQILVVNTQVIHSVNSTLNKNGKTLSIIFPFDYVANLYPEINYQEIDINYPEKLNNDQKLAYSNLQGLLTQFYWLASSTQPLKNLKMQQIVDEVLLLLLERFTKEKPPESEMGQRKVYVINRLQFITQYVNNHYQEKLTLDSIAKKCNVSKEYLSRFFKKQMEITVDTYINNVRAQRAYFELKNTSHNLTQIAMNNGFSGVRTMNRAFDKLYGKTASQIKRNFKN</sequence>
<dbReference type="Pfam" id="PF12833">
    <property type="entry name" value="HTH_18"/>
    <property type="match status" value="1"/>
</dbReference>
<dbReference type="Gene3D" id="2.60.120.10">
    <property type="entry name" value="Jelly Rolls"/>
    <property type="match status" value="1"/>
</dbReference>
<evidence type="ECO:0000256" key="2">
    <source>
        <dbReference type="ARBA" id="ARBA00023125"/>
    </source>
</evidence>
<evidence type="ECO:0000256" key="1">
    <source>
        <dbReference type="ARBA" id="ARBA00023015"/>
    </source>
</evidence>
<dbReference type="SUPFAM" id="SSF51215">
    <property type="entry name" value="Regulatory protein AraC"/>
    <property type="match status" value="1"/>
</dbReference>
<comment type="caution">
    <text evidence="5">The sequence shown here is derived from an EMBL/GenBank/DDBJ whole genome shotgun (WGS) entry which is preliminary data.</text>
</comment>
<organism evidence="5 6">
    <name type="scientific">Lactobacillus kitasatonis DSM 16761 = JCM 1039</name>
    <dbReference type="NCBI Taxonomy" id="1423767"/>
    <lineage>
        <taxon>Bacteria</taxon>
        <taxon>Bacillati</taxon>
        <taxon>Bacillota</taxon>
        <taxon>Bacilli</taxon>
        <taxon>Lactobacillales</taxon>
        <taxon>Lactobacillaceae</taxon>
        <taxon>Lactobacillus</taxon>
    </lineage>
</organism>
<dbReference type="EMBL" id="AZFU01000034">
    <property type="protein sequence ID" value="KRM02899.1"/>
    <property type="molecule type" value="Genomic_DNA"/>
</dbReference>
<gene>
    <name evidence="5" type="ORF">FC59_GL001279</name>
</gene>
<accession>A0A0R1VIP2</accession>
<dbReference type="InterPro" id="IPR018060">
    <property type="entry name" value="HTH_AraC"/>
</dbReference>
<keyword evidence="2" id="KW-0238">DNA-binding</keyword>
<feature type="domain" description="HTH araC/xylS-type" evidence="4">
    <location>
        <begin position="192"/>
        <end position="290"/>
    </location>
</feature>
<name>A0A0R1VIP2_9LACO</name>
<keyword evidence="1" id="KW-0805">Transcription regulation</keyword>
<evidence type="ECO:0000313" key="5">
    <source>
        <dbReference type="EMBL" id="KRM02899.1"/>
    </source>
</evidence>
<dbReference type="eggNOG" id="COG2207">
    <property type="taxonomic scope" value="Bacteria"/>
</dbReference>